<dbReference type="Pfam" id="PF00076">
    <property type="entry name" value="RRM_1"/>
    <property type="match status" value="1"/>
</dbReference>
<dbReference type="GO" id="GO:0005634">
    <property type="term" value="C:nucleus"/>
    <property type="evidence" value="ECO:0007669"/>
    <property type="project" value="TreeGrafter"/>
</dbReference>
<dbReference type="FunFam" id="3.30.70.330:FF:000241">
    <property type="entry name" value="Serine/threonine-protein kinase Kist isoform 1"/>
    <property type="match status" value="1"/>
</dbReference>
<dbReference type="GO" id="GO:0005524">
    <property type="term" value="F:ATP binding"/>
    <property type="evidence" value="ECO:0007669"/>
    <property type="project" value="InterPro"/>
</dbReference>
<dbReference type="GO" id="GO:0045948">
    <property type="term" value="P:positive regulation of translational initiation"/>
    <property type="evidence" value="ECO:0007669"/>
    <property type="project" value="TreeGrafter"/>
</dbReference>
<dbReference type="InterPro" id="IPR034371">
    <property type="entry name" value="UHMK1_RRM"/>
</dbReference>
<dbReference type="Gene3D" id="1.10.510.10">
    <property type="entry name" value="Transferase(Phosphotransferase) domain 1"/>
    <property type="match status" value="1"/>
</dbReference>
<dbReference type="GO" id="GO:0043021">
    <property type="term" value="F:ribonucleoprotein complex binding"/>
    <property type="evidence" value="ECO:0007669"/>
    <property type="project" value="TreeGrafter"/>
</dbReference>
<dbReference type="RefSeq" id="XP_007442932.1">
    <property type="nucleotide sequence ID" value="XM_007442870.1"/>
</dbReference>
<dbReference type="AlphaFoldDB" id="A0A9F2RBJ8"/>
<proteinExistence type="predicted"/>
<dbReference type="CTD" id="127933"/>
<dbReference type="SMART" id="SM00220">
    <property type="entry name" value="S_TKc"/>
    <property type="match status" value="1"/>
</dbReference>
<dbReference type="GO" id="GO:0004674">
    <property type="term" value="F:protein serine/threonine kinase activity"/>
    <property type="evidence" value="ECO:0007669"/>
    <property type="project" value="InterPro"/>
</dbReference>
<protein>
    <submittedName>
        <fullName evidence="5">Serine/threonine-protein kinase Kist</fullName>
    </submittedName>
</protein>
<evidence type="ECO:0000313" key="4">
    <source>
        <dbReference type="Proteomes" id="UP000695026"/>
    </source>
</evidence>
<keyword evidence="5" id="KW-0418">Kinase</keyword>
<dbReference type="Gene3D" id="3.30.70.330">
    <property type="match status" value="1"/>
</dbReference>
<dbReference type="InterPro" id="IPR012677">
    <property type="entry name" value="Nucleotide-bd_a/b_plait_sf"/>
</dbReference>
<name>A0A9F2RBJ8_PYTBI</name>
<dbReference type="InterPro" id="IPR000719">
    <property type="entry name" value="Prot_kinase_dom"/>
</dbReference>
<dbReference type="InterPro" id="IPR011009">
    <property type="entry name" value="Kinase-like_dom_sf"/>
</dbReference>
<evidence type="ECO:0000259" key="2">
    <source>
        <dbReference type="PROSITE" id="PS50011"/>
    </source>
</evidence>
<sequence length="388" mass="43081">ASAAVFQARCLGDPCAPLAAIKEFLSTGPGLLALGGGGDRVFSKERAALEELRGHRNIVTLYSVFTNCTSAKGPSYCLLLELLDISVSELLVHSSQHGCSMWITQHCARDVLEALTYLHHKRYVHADLKPRNILWSAEEECFKLIDFGLSFKEGNQDVKYIQTDGYRAPEAELQNYLSKAGVQGGTECTSAVDLWSLGIVLLEMFSGMKLKHIVQSQEWRANNSAIIDHIFASKSVVNSAIPAYHLRDLLKSMLHDDQEKRATAAKALCSPFFSIPFAPHIEDLVMLPTPVLRLLNILSDTSLQNEEEFEDVVDDIREECSKYGQIVSLFVPKENPGKGHVFVEYANAGDSKAAQRALTGKRFNGKFVVATFYPLSAYRRGYLYQTVL</sequence>
<dbReference type="OrthoDB" id="10266058at2759"/>
<dbReference type="PANTHER" id="PTHR46962:SF1">
    <property type="entry name" value="SERINE_THREONINE-PROTEIN KINASE KIST"/>
    <property type="match status" value="1"/>
</dbReference>
<dbReference type="PROSITE" id="PS50011">
    <property type="entry name" value="PROTEIN_KINASE_DOM"/>
    <property type="match status" value="1"/>
</dbReference>
<evidence type="ECO:0000313" key="5">
    <source>
        <dbReference type="RefSeq" id="XP_007442932.1"/>
    </source>
</evidence>
<dbReference type="InterPro" id="IPR000504">
    <property type="entry name" value="RRM_dom"/>
</dbReference>
<dbReference type="OMA" id="VMATFYP"/>
<dbReference type="SMART" id="SM00360">
    <property type="entry name" value="RRM"/>
    <property type="match status" value="1"/>
</dbReference>
<dbReference type="PROSITE" id="PS50102">
    <property type="entry name" value="RRM"/>
    <property type="match status" value="1"/>
</dbReference>
<dbReference type="InterPro" id="IPR034372">
    <property type="entry name" value="UHMK1"/>
</dbReference>
<dbReference type="SUPFAM" id="SSF56112">
    <property type="entry name" value="Protein kinase-like (PK-like)"/>
    <property type="match status" value="1"/>
</dbReference>
<dbReference type="GO" id="GO:0003723">
    <property type="term" value="F:RNA binding"/>
    <property type="evidence" value="ECO:0007669"/>
    <property type="project" value="UniProtKB-UniRule"/>
</dbReference>
<accession>A0A9F2RBJ8</accession>
<dbReference type="InterPro" id="IPR035979">
    <property type="entry name" value="RBD_domain_sf"/>
</dbReference>
<dbReference type="Proteomes" id="UP000695026">
    <property type="component" value="Unplaced"/>
</dbReference>
<keyword evidence="4" id="KW-1185">Reference proteome</keyword>
<evidence type="ECO:0000259" key="3">
    <source>
        <dbReference type="PROSITE" id="PS50102"/>
    </source>
</evidence>
<keyword evidence="1" id="KW-0694">RNA-binding</keyword>
<keyword evidence="5" id="KW-0808">Transferase</keyword>
<dbReference type="GO" id="GO:0071598">
    <property type="term" value="C:neuronal ribonucleoprotein granule"/>
    <property type="evidence" value="ECO:0007669"/>
    <property type="project" value="TreeGrafter"/>
</dbReference>
<feature type="non-terminal residue" evidence="5">
    <location>
        <position position="1"/>
    </location>
</feature>
<dbReference type="GeneID" id="103067584"/>
<feature type="domain" description="RRM" evidence="3">
    <location>
        <begin position="290"/>
        <end position="368"/>
    </location>
</feature>
<dbReference type="CDD" id="cd12465">
    <property type="entry name" value="RRM_UHMK1"/>
    <property type="match status" value="1"/>
</dbReference>
<organism evidence="4 5">
    <name type="scientific">Python bivittatus</name>
    <name type="common">Burmese python</name>
    <name type="synonym">Python molurus bivittatus</name>
    <dbReference type="NCBI Taxonomy" id="176946"/>
    <lineage>
        <taxon>Eukaryota</taxon>
        <taxon>Metazoa</taxon>
        <taxon>Chordata</taxon>
        <taxon>Craniata</taxon>
        <taxon>Vertebrata</taxon>
        <taxon>Euteleostomi</taxon>
        <taxon>Lepidosauria</taxon>
        <taxon>Squamata</taxon>
        <taxon>Bifurcata</taxon>
        <taxon>Unidentata</taxon>
        <taxon>Episquamata</taxon>
        <taxon>Toxicofera</taxon>
        <taxon>Serpentes</taxon>
        <taxon>Henophidia</taxon>
        <taxon>Pythonidae</taxon>
        <taxon>Python</taxon>
    </lineage>
</organism>
<dbReference type="KEGG" id="pbi:103067584"/>
<reference evidence="5" key="1">
    <citation type="submission" date="2025-08" db="UniProtKB">
        <authorList>
            <consortium name="RefSeq"/>
        </authorList>
    </citation>
    <scope>IDENTIFICATION</scope>
    <source>
        <tissue evidence="5">Liver</tissue>
    </source>
</reference>
<dbReference type="PANTHER" id="PTHR46962">
    <property type="entry name" value="SERINE/THREONINE-PROTEIN KINASE KIST"/>
    <property type="match status" value="1"/>
</dbReference>
<feature type="domain" description="Protein kinase" evidence="2">
    <location>
        <begin position="1"/>
        <end position="273"/>
    </location>
</feature>
<dbReference type="Pfam" id="PF00069">
    <property type="entry name" value="Pkinase"/>
    <property type="match status" value="1"/>
</dbReference>
<evidence type="ECO:0000256" key="1">
    <source>
        <dbReference type="PROSITE-ProRule" id="PRU00176"/>
    </source>
</evidence>
<dbReference type="FunFam" id="1.10.510.10:FF:000322">
    <property type="entry name" value="Serine/threonine-protein kinase Kist isoform 1"/>
    <property type="match status" value="1"/>
</dbReference>
<dbReference type="SUPFAM" id="SSF54928">
    <property type="entry name" value="RNA-binding domain, RBD"/>
    <property type="match status" value="1"/>
</dbReference>
<dbReference type="GO" id="GO:0046825">
    <property type="term" value="P:regulation of protein export from nucleus"/>
    <property type="evidence" value="ECO:0007669"/>
    <property type="project" value="TreeGrafter"/>
</dbReference>
<gene>
    <name evidence="5" type="primary">UHMK1</name>
</gene>